<dbReference type="EMBL" id="JAQIBD010000001">
    <property type="protein sequence ID" value="MDM5270902.1"/>
    <property type="molecule type" value="Genomic_DNA"/>
</dbReference>
<accession>A0ABT7QVN0</accession>
<protein>
    <submittedName>
        <fullName evidence="1">Uncharacterized protein</fullName>
    </submittedName>
</protein>
<sequence>MLDLKIRIFKGGLPEPATTITVPGSVLKIASKLIPQKAMGTLNEKGIDLNEIINIAENTDVHGTLIEIEEHEKDERIVIALE</sequence>
<gene>
    <name evidence="1" type="ORF">PGH07_01775</name>
</gene>
<name>A0ABT7QVN0_9BACT</name>
<proteinExistence type="predicted"/>
<organism evidence="1 2">
    <name type="scientific">Sulfurovum zhangzhouensis</name>
    <dbReference type="NCBI Taxonomy" id="3019067"/>
    <lineage>
        <taxon>Bacteria</taxon>
        <taxon>Pseudomonadati</taxon>
        <taxon>Campylobacterota</taxon>
        <taxon>Epsilonproteobacteria</taxon>
        <taxon>Campylobacterales</taxon>
        <taxon>Sulfurovaceae</taxon>
        <taxon>Sulfurovum</taxon>
    </lineage>
</organism>
<evidence type="ECO:0000313" key="2">
    <source>
        <dbReference type="Proteomes" id="UP001169069"/>
    </source>
</evidence>
<comment type="caution">
    <text evidence="1">The sequence shown here is derived from an EMBL/GenBank/DDBJ whole genome shotgun (WGS) entry which is preliminary data.</text>
</comment>
<evidence type="ECO:0000313" key="1">
    <source>
        <dbReference type="EMBL" id="MDM5270902.1"/>
    </source>
</evidence>
<dbReference type="Proteomes" id="UP001169069">
    <property type="component" value="Unassembled WGS sequence"/>
</dbReference>
<keyword evidence="2" id="KW-1185">Reference proteome</keyword>
<reference evidence="1" key="1">
    <citation type="submission" date="2023-01" db="EMBL/GenBank/DDBJ databases">
        <title>Sulfurovum sp. zt1-1 genome assembly.</title>
        <authorList>
            <person name="Wang J."/>
        </authorList>
    </citation>
    <scope>NUCLEOTIDE SEQUENCE</scope>
    <source>
        <strain evidence="1">Zt1-1</strain>
    </source>
</reference>
<dbReference type="RefSeq" id="WP_289412178.1">
    <property type="nucleotide sequence ID" value="NZ_JAQIBD010000001.1"/>
</dbReference>